<feature type="compositionally biased region" description="Basic and acidic residues" evidence="5">
    <location>
        <begin position="36"/>
        <end position="49"/>
    </location>
</feature>
<dbReference type="GO" id="GO:0016020">
    <property type="term" value="C:membrane"/>
    <property type="evidence" value="ECO:0007669"/>
    <property type="project" value="UniProtKB-SubCell"/>
</dbReference>
<dbReference type="InterPro" id="IPR011701">
    <property type="entry name" value="MFS"/>
</dbReference>
<evidence type="ECO:0000313" key="8">
    <source>
        <dbReference type="EMBL" id="OAL64865.1"/>
    </source>
</evidence>
<feature type="transmembrane region" description="Helical" evidence="6">
    <location>
        <begin position="283"/>
        <end position="301"/>
    </location>
</feature>
<feature type="transmembrane region" description="Helical" evidence="6">
    <location>
        <begin position="122"/>
        <end position="145"/>
    </location>
</feature>
<feature type="transmembrane region" description="Helical" evidence="6">
    <location>
        <begin position="338"/>
        <end position="357"/>
    </location>
</feature>
<comment type="caution">
    <text evidence="8">The sequence shown here is derived from an EMBL/GenBank/DDBJ whole genome shotgun (WGS) entry which is preliminary data.</text>
</comment>
<reference evidence="8 9" key="1">
    <citation type="submission" date="2016-05" db="EMBL/GenBank/DDBJ databases">
        <title>Genome sequencing of Trichophyton rubrum CMCC(F)T1i isolated from hair.</title>
        <authorList>
            <person name="Zhan P."/>
            <person name="Tao Y."/>
            <person name="Liu W."/>
        </authorList>
    </citation>
    <scope>NUCLEOTIDE SEQUENCE [LARGE SCALE GENOMIC DNA]</scope>
    <source>
        <strain evidence="9">CMCC(F)T1i</strain>
    </source>
</reference>
<feature type="compositionally biased region" description="Polar residues" evidence="5">
    <location>
        <begin position="572"/>
        <end position="582"/>
    </location>
</feature>
<comment type="subcellular location">
    <subcellularLocation>
        <location evidence="1">Membrane</location>
        <topology evidence="1">Multi-pass membrane protein</topology>
    </subcellularLocation>
</comment>
<organism evidence="8 9">
    <name type="scientific">Trichophyton rubrum</name>
    <name type="common">Athlete's foot fungus</name>
    <name type="synonym">Epidermophyton rubrum</name>
    <dbReference type="NCBI Taxonomy" id="5551"/>
    <lineage>
        <taxon>Eukaryota</taxon>
        <taxon>Fungi</taxon>
        <taxon>Dikarya</taxon>
        <taxon>Ascomycota</taxon>
        <taxon>Pezizomycotina</taxon>
        <taxon>Eurotiomycetes</taxon>
        <taxon>Eurotiomycetidae</taxon>
        <taxon>Onygenales</taxon>
        <taxon>Arthrodermataceae</taxon>
        <taxon>Trichophyton</taxon>
    </lineage>
</organism>
<evidence type="ECO:0000256" key="2">
    <source>
        <dbReference type="ARBA" id="ARBA00022692"/>
    </source>
</evidence>
<feature type="compositionally biased region" description="Basic and acidic residues" evidence="5">
    <location>
        <begin position="1"/>
        <end position="12"/>
    </location>
</feature>
<keyword evidence="2 6" id="KW-0812">Transmembrane</keyword>
<evidence type="ECO:0000259" key="7">
    <source>
        <dbReference type="PROSITE" id="PS50850"/>
    </source>
</evidence>
<keyword evidence="4 6" id="KW-0472">Membrane</keyword>
<feature type="domain" description="Major facilitator superfamily (MFS) profile" evidence="7">
    <location>
        <begin position="87"/>
        <end position="457"/>
    </location>
</feature>
<dbReference type="CDD" id="cd17476">
    <property type="entry name" value="MFS_Amf1_MDR_like"/>
    <property type="match status" value="1"/>
</dbReference>
<accession>A0A178EYP1</accession>
<feature type="compositionally biased region" description="Basic residues" evidence="5">
    <location>
        <begin position="636"/>
        <end position="647"/>
    </location>
</feature>
<feature type="compositionally biased region" description="Acidic residues" evidence="5">
    <location>
        <begin position="606"/>
        <end position="622"/>
    </location>
</feature>
<dbReference type="SUPFAM" id="SSF103473">
    <property type="entry name" value="MFS general substrate transporter"/>
    <property type="match status" value="1"/>
</dbReference>
<dbReference type="GO" id="GO:0022857">
    <property type="term" value="F:transmembrane transporter activity"/>
    <property type="evidence" value="ECO:0007669"/>
    <property type="project" value="InterPro"/>
</dbReference>
<protein>
    <submittedName>
        <fullName evidence="8">Efflux pump protein</fullName>
    </submittedName>
</protein>
<name>A0A178EYP1_TRIRU</name>
<dbReference type="PANTHER" id="PTHR42718">
    <property type="entry name" value="MAJOR FACILITATOR SUPERFAMILY MULTIDRUG TRANSPORTER MFSC"/>
    <property type="match status" value="1"/>
</dbReference>
<sequence>MATSNKDQRQDEPSSAPIELFSARGGQLPPVGLDTVKQDSSEDGKEAKEILSSSNDLHPGTPQASAEDGDMRVLGSPKISKVRGVIVIITLAGISFLNTMGSGILIAALPRIAKDVGLSESLILWPAAVYALAAGCLLLIFGAVADVIGAKLMWVVGSYLFVIFSLAIGFSQTSIQIILFRTFQGAAISMCLPTAVSLITNTFAKGPWRNVAFAMNGMGQPLGYAAGLVLGGIFTDTIGWRWAYYMMGIINFCLSTASIWSLPSVHQHSDKSWNRRLTEDIDWLGAIIMSAALGLLIFQKVEGITAFQSSIRFLAHIIMGTCVNIATAYLISRVKVQTLGVVSALVTMIAPILMATIKVGENYWFSPFWALFLSPVNPDVSNLVISDAFPTDIQSLAGGVFNEVAQFGNSVPGRFAGYQMSFFSSEIASGRPQTQPQSQTPHDSTPLLELFLQHESNINDHLELCAKVRGQTPQSTISFFAISSMINQSQRFMEEIKKIKEEFLLHNTARPVRRSKSSRQPSATINGTVNGMKANTSSMNGEKAQKSIPNRDESLTAATQGPPRRRKRSRNSGDSLVSGSNTVEERTDFKRPKGLLGGPSAREGAPEEPEGVPSIELEDISTEVEARLKLREETRRKKLEKHRKRKRESIESAGGGAKAKKVKNS</sequence>
<feature type="compositionally biased region" description="Basic and acidic residues" evidence="5">
    <location>
        <begin position="543"/>
        <end position="554"/>
    </location>
</feature>
<dbReference type="AlphaFoldDB" id="A0A178EYP1"/>
<dbReference type="VEuPathDB" id="FungiDB:TERG_05308"/>
<feature type="compositionally biased region" description="Basic and acidic residues" evidence="5">
    <location>
        <begin position="624"/>
        <end position="635"/>
    </location>
</feature>
<dbReference type="Pfam" id="PF07690">
    <property type="entry name" value="MFS_1"/>
    <property type="match status" value="1"/>
</dbReference>
<dbReference type="InterPro" id="IPR020846">
    <property type="entry name" value="MFS_dom"/>
</dbReference>
<dbReference type="EMBL" id="LHPM01000015">
    <property type="protein sequence ID" value="OAL64865.1"/>
    <property type="molecule type" value="Genomic_DNA"/>
</dbReference>
<feature type="transmembrane region" description="Helical" evidence="6">
    <location>
        <begin position="211"/>
        <end position="230"/>
    </location>
</feature>
<feature type="transmembrane region" description="Helical" evidence="6">
    <location>
        <begin position="242"/>
        <end position="262"/>
    </location>
</feature>
<feature type="region of interest" description="Disordered" evidence="5">
    <location>
        <begin position="1"/>
        <end position="71"/>
    </location>
</feature>
<feature type="transmembrane region" description="Helical" evidence="6">
    <location>
        <begin position="177"/>
        <end position="199"/>
    </location>
</feature>
<feature type="compositionally biased region" description="Polar residues" evidence="5">
    <location>
        <begin position="518"/>
        <end position="540"/>
    </location>
</feature>
<feature type="transmembrane region" description="Helical" evidence="6">
    <location>
        <begin position="313"/>
        <end position="331"/>
    </location>
</feature>
<dbReference type="PANTHER" id="PTHR42718:SF10">
    <property type="entry name" value="TRANSPORTER, PUTATIVE (AFU_ORTHOLOGUE AFUA_8G06760)-RELATED"/>
    <property type="match status" value="1"/>
</dbReference>
<evidence type="ECO:0000256" key="3">
    <source>
        <dbReference type="ARBA" id="ARBA00022989"/>
    </source>
</evidence>
<evidence type="ECO:0000256" key="6">
    <source>
        <dbReference type="SAM" id="Phobius"/>
    </source>
</evidence>
<feature type="region of interest" description="Disordered" evidence="5">
    <location>
        <begin position="510"/>
        <end position="665"/>
    </location>
</feature>
<feature type="transmembrane region" description="Helical" evidence="6">
    <location>
        <begin position="152"/>
        <end position="171"/>
    </location>
</feature>
<dbReference type="InterPro" id="IPR036259">
    <property type="entry name" value="MFS_trans_sf"/>
</dbReference>
<evidence type="ECO:0000256" key="1">
    <source>
        <dbReference type="ARBA" id="ARBA00004141"/>
    </source>
</evidence>
<evidence type="ECO:0000313" key="9">
    <source>
        <dbReference type="Proteomes" id="UP000243015"/>
    </source>
</evidence>
<evidence type="ECO:0000256" key="4">
    <source>
        <dbReference type="ARBA" id="ARBA00023136"/>
    </source>
</evidence>
<gene>
    <name evidence="8" type="ORF">A7C99_4301</name>
</gene>
<keyword evidence="3 6" id="KW-1133">Transmembrane helix</keyword>
<feature type="transmembrane region" description="Helical" evidence="6">
    <location>
        <begin position="85"/>
        <end position="110"/>
    </location>
</feature>
<evidence type="ECO:0000256" key="5">
    <source>
        <dbReference type="SAM" id="MobiDB-lite"/>
    </source>
</evidence>
<proteinExistence type="predicted"/>
<dbReference type="Proteomes" id="UP000243015">
    <property type="component" value="Unassembled WGS sequence"/>
</dbReference>
<dbReference type="Gene3D" id="1.20.1250.20">
    <property type="entry name" value="MFS general substrate transporter like domains"/>
    <property type="match status" value="1"/>
</dbReference>
<dbReference type="PROSITE" id="PS50850">
    <property type="entry name" value="MFS"/>
    <property type="match status" value="1"/>
</dbReference>
<dbReference type="VEuPathDB" id="FungiDB:TERG_05309"/>